<dbReference type="SUPFAM" id="SSF82714">
    <property type="entry name" value="Multidrug efflux transporter AcrB TolC docking domain, DN and DC subdomains"/>
    <property type="match status" value="2"/>
</dbReference>
<feature type="transmembrane region" description="Helical" evidence="1">
    <location>
        <begin position="989"/>
        <end position="1010"/>
    </location>
</feature>
<dbReference type="SUPFAM" id="SSF82866">
    <property type="entry name" value="Multidrug efflux transporter AcrB transmembrane domain"/>
    <property type="match status" value="3"/>
</dbReference>
<feature type="transmembrane region" description="Helical" evidence="1">
    <location>
        <begin position="937"/>
        <end position="956"/>
    </location>
</feature>
<feature type="transmembrane region" description="Helical" evidence="1">
    <location>
        <begin position="346"/>
        <end position="364"/>
    </location>
</feature>
<evidence type="ECO:0000313" key="3">
    <source>
        <dbReference type="Proteomes" id="UP000000263"/>
    </source>
</evidence>
<feature type="transmembrane region" description="Helical" evidence="1">
    <location>
        <begin position="20"/>
        <end position="41"/>
    </location>
</feature>
<keyword evidence="1" id="KW-1133">Transmembrane helix</keyword>
<dbReference type="GO" id="GO:0042910">
    <property type="term" value="F:xenobiotic transmembrane transporter activity"/>
    <property type="evidence" value="ECO:0007669"/>
    <property type="project" value="TreeGrafter"/>
</dbReference>
<feature type="transmembrane region" description="Helical" evidence="1">
    <location>
        <begin position="418"/>
        <end position="437"/>
    </location>
</feature>
<dbReference type="Gene3D" id="3.30.70.1430">
    <property type="entry name" value="Multidrug efflux transporter AcrB pore domain"/>
    <property type="match status" value="2"/>
</dbReference>
<dbReference type="InterPro" id="IPR027463">
    <property type="entry name" value="AcrB_DN_DC_subdom"/>
</dbReference>
<dbReference type="RefSeq" id="WP_012122622.1">
    <property type="nucleotide sequence ID" value="NC_009767.1"/>
</dbReference>
<evidence type="ECO:0000313" key="2">
    <source>
        <dbReference type="EMBL" id="ABU60201.1"/>
    </source>
</evidence>
<keyword evidence="1" id="KW-0472">Membrane</keyword>
<dbReference type="AlphaFoldDB" id="A7NRK5"/>
<dbReference type="OrthoDB" id="8270at2"/>
<feature type="transmembrane region" description="Helical" evidence="1">
    <location>
        <begin position="371"/>
        <end position="389"/>
    </location>
</feature>
<feature type="transmembrane region" description="Helical" evidence="1">
    <location>
        <begin position="484"/>
        <end position="508"/>
    </location>
</feature>
<dbReference type="SUPFAM" id="SSF82693">
    <property type="entry name" value="Multidrug efflux transporter AcrB pore domain, PN1, PN2, PC1 and PC2 subdomains"/>
    <property type="match status" value="3"/>
</dbReference>
<dbReference type="HOGENOM" id="CLU_002755_1_2_0"/>
<dbReference type="PRINTS" id="PR00702">
    <property type="entry name" value="ACRIFLAVINRP"/>
</dbReference>
<feature type="transmembrane region" description="Helical" evidence="1">
    <location>
        <begin position="520"/>
        <end position="542"/>
    </location>
</feature>
<dbReference type="KEGG" id="rca:Rcas_4170"/>
<dbReference type="Pfam" id="PF00873">
    <property type="entry name" value="ACR_tran"/>
    <property type="match status" value="2"/>
</dbReference>
<reference evidence="2 3" key="1">
    <citation type="submission" date="2007-08" db="EMBL/GenBank/DDBJ databases">
        <title>Complete sequence of Roseiflexus castenholzii DSM 13941.</title>
        <authorList>
            <consortium name="US DOE Joint Genome Institute"/>
            <person name="Copeland A."/>
            <person name="Lucas S."/>
            <person name="Lapidus A."/>
            <person name="Barry K."/>
            <person name="Glavina del Rio T."/>
            <person name="Dalin E."/>
            <person name="Tice H."/>
            <person name="Pitluck S."/>
            <person name="Thompson L.S."/>
            <person name="Brettin T."/>
            <person name="Bruce D."/>
            <person name="Detter J.C."/>
            <person name="Han C."/>
            <person name="Tapia R."/>
            <person name="Schmutz J."/>
            <person name="Larimer F."/>
            <person name="Land M."/>
            <person name="Hauser L."/>
            <person name="Kyrpides N."/>
            <person name="Mikhailova N."/>
            <person name="Bryant D.A."/>
            <person name="Hanada S."/>
            <person name="Tsukatani Y."/>
            <person name="Richardson P."/>
        </authorList>
    </citation>
    <scope>NUCLEOTIDE SEQUENCE [LARGE SCALE GENOMIC DNA]</scope>
    <source>
        <strain evidence="3">DSM 13941 / HLO8</strain>
    </source>
</reference>
<keyword evidence="1" id="KW-0812">Transmembrane</keyword>
<dbReference type="EMBL" id="CP000804">
    <property type="protein sequence ID" value="ABU60201.1"/>
    <property type="molecule type" value="Genomic_DNA"/>
</dbReference>
<feature type="transmembrane region" description="Helical" evidence="1">
    <location>
        <begin position="443"/>
        <end position="463"/>
    </location>
</feature>
<evidence type="ECO:0000256" key="1">
    <source>
        <dbReference type="SAM" id="Phobius"/>
    </source>
</evidence>
<keyword evidence="3" id="KW-1185">Reference proteome</keyword>
<dbReference type="Proteomes" id="UP000000263">
    <property type="component" value="Chromosome"/>
</dbReference>
<dbReference type="Gene3D" id="1.20.1640.10">
    <property type="entry name" value="Multidrug efflux transporter AcrB transmembrane domain"/>
    <property type="match status" value="2"/>
</dbReference>
<feature type="transmembrane region" description="Helical" evidence="1">
    <location>
        <begin position="963"/>
        <end position="983"/>
    </location>
</feature>
<gene>
    <name evidence="2" type="ordered locus">Rcas_4170</name>
</gene>
<dbReference type="PANTHER" id="PTHR32063:SF0">
    <property type="entry name" value="SWARMING MOTILITY PROTEIN SWRC"/>
    <property type="match status" value="1"/>
</dbReference>
<sequence length="1171" mass="125635">MAIQRREEKLNGMPISDTSIRQPVFVTMLMLLTVVFGILAFRSLPVNLLPDFEVPIIAVSVPYPGAGPESVADQVAKPIEDAVNTIEGIENITTNASEGLAVIILEFAQGTDVNRADQDVREKVNAIRPTLPRDVREPIFQKFDPNAAPIVSFAIAGTQNQSPLEVRRIVDTEISPLLQRAQGVGSVQISGGLQRQINVLMDLEKLRAYGILPAQITRALQQANVNLGLGSITAGSQEINLRAPSLLHTPEDIANIQITGTSYRIGDVATIEDGVAEKRSYTRLNGVEAIIIDVRKQSGANTVAVADNAKAAIERALANRSDLTYIIPRDSSEAVRQSTISSLEELIYASVAALMVVMMFFSGVRNMLVTAAAPAAIALVGLGILPAVGIPVDKVLVLAAAIGLLVVLTFIRDRNTLVTMAGLPIILMGTFALMPVFGLSINLITLLALALCVGLVIDDAIVVRENIFRHTQRGETPRVAASKGTAEVALSVVAMTLTVVAVFVPVTFTSGTTGIIFKSFGITIAVAILLSLVEAFMFAPMLSANLFRRQKVQPHLHDEAHSHTGDVGRAARRLRNIDPNQADASLLHEAEEDPGPLGRFYERTLSWSLRSLRNRLIVIATAVVVLVLSVIVASGLKFSFFPQQDAGEFLIGFELPPGTALAETDRLARQAEQVLLVDPDVKSVISTVGFSGAPERAEFFVRLKDDVPTRSVEERLRPQLTFLPNLTFGLPSIGAPTSTGVTGRQLQLSLQTTEPVQNLAPVIEQIKAEMAAIPGVVDIDTNYRPGKPELRFIADPERIGDLGITSDEIASSVRALVNGDRATVLRQAGQDVEIIVRLRPEDRATPEALQNIAIPTRSGTVPLSALGRIELASTPQTIRRYDKLNQVIIGANLQGRNLGEVQSELQQRLEAKGIIPPTVIASFTGLVQQQTEGFESLLLAMLLSVIFVYMVLASQFGSFTQPLVIMVAMPFSFIGAFLALRLINIDLDITGMIGLIMLLGLVVKNSILLVDFTNRLRRAGLDKHAALELAGAIRLRPILMTTLSLVAGALPVAMGIHLVGTGEGGEFRKGLATVLIGGLTTSMLLTLLVVPTAYSLMESFTERVSNWFRRRFDPEGWAEEQAALAAERMAPVNGAAAPSAPYGGTAAALPITAGEPNGYEPVSAPPARAEG</sequence>
<dbReference type="Gene3D" id="3.30.2090.10">
    <property type="entry name" value="Multidrug efflux transporter AcrB TolC docking domain, DN and DC subdomains"/>
    <property type="match status" value="2"/>
</dbReference>
<dbReference type="Gene3D" id="3.30.70.1440">
    <property type="entry name" value="Multidrug efflux transporter AcrB pore domain"/>
    <property type="match status" value="1"/>
</dbReference>
<name>A7NRK5_ROSCS</name>
<feature type="transmembrane region" description="Helical" evidence="1">
    <location>
        <begin position="1038"/>
        <end position="1059"/>
    </location>
</feature>
<dbReference type="PANTHER" id="PTHR32063">
    <property type="match status" value="1"/>
</dbReference>
<dbReference type="GO" id="GO:0005886">
    <property type="term" value="C:plasma membrane"/>
    <property type="evidence" value="ECO:0007669"/>
    <property type="project" value="TreeGrafter"/>
</dbReference>
<dbReference type="InterPro" id="IPR001036">
    <property type="entry name" value="Acrflvin-R"/>
</dbReference>
<accession>A7NRK5</accession>
<protein>
    <submittedName>
        <fullName evidence="2">Acriflavin resistance protein</fullName>
    </submittedName>
</protein>
<proteinExistence type="predicted"/>
<dbReference type="eggNOG" id="COG0841">
    <property type="taxonomic scope" value="Bacteria"/>
</dbReference>
<dbReference type="STRING" id="383372.Rcas_4170"/>
<feature type="transmembrane region" description="Helical" evidence="1">
    <location>
        <begin position="1071"/>
        <end position="1094"/>
    </location>
</feature>
<organism evidence="2 3">
    <name type="scientific">Roseiflexus castenholzii (strain DSM 13941 / HLO8)</name>
    <dbReference type="NCBI Taxonomy" id="383372"/>
    <lineage>
        <taxon>Bacteria</taxon>
        <taxon>Bacillati</taxon>
        <taxon>Chloroflexota</taxon>
        <taxon>Chloroflexia</taxon>
        <taxon>Chloroflexales</taxon>
        <taxon>Roseiflexineae</taxon>
        <taxon>Roseiflexaceae</taxon>
        <taxon>Roseiflexus</taxon>
    </lineage>
</organism>
<feature type="transmembrane region" description="Helical" evidence="1">
    <location>
        <begin position="395"/>
        <end position="411"/>
    </location>
</feature>
<feature type="transmembrane region" description="Helical" evidence="1">
    <location>
        <begin position="616"/>
        <end position="636"/>
    </location>
</feature>